<dbReference type="EMBL" id="BAAFSV010000002">
    <property type="protein sequence ID" value="GAB1314737.1"/>
    <property type="molecule type" value="Genomic_DNA"/>
</dbReference>
<proteinExistence type="predicted"/>
<keyword evidence="3" id="KW-1185">Reference proteome</keyword>
<gene>
    <name evidence="2" type="ORF">MFIFM68171_04947</name>
</gene>
<comment type="caution">
    <text evidence="2">The sequence shown here is derived from an EMBL/GenBank/DDBJ whole genome shotgun (WGS) entry which is preliminary data.</text>
</comment>
<protein>
    <submittedName>
        <fullName evidence="2">Uncharacterized protein</fullName>
    </submittedName>
</protein>
<reference evidence="2 3" key="1">
    <citation type="submission" date="2024-09" db="EMBL/GenBank/DDBJ databases">
        <title>Itraconazole resistance in Madurella fahalii resulting from another homologue of gene encoding cytochrome P450 14-alpha sterol demethylase (CYP51).</title>
        <authorList>
            <person name="Yoshioka I."/>
            <person name="Fahal A.H."/>
            <person name="Kaneko S."/>
            <person name="Yaguchi T."/>
        </authorList>
    </citation>
    <scope>NUCLEOTIDE SEQUENCE [LARGE SCALE GENOMIC DNA]</scope>
    <source>
        <strain evidence="2 3">IFM 68171</strain>
    </source>
</reference>
<evidence type="ECO:0000313" key="3">
    <source>
        <dbReference type="Proteomes" id="UP001628179"/>
    </source>
</evidence>
<evidence type="ECO:0000256" key="1">
    <source>
        <dbReference type="SAM" id="MobiDB-lite"/>
    </source>
</evidence>
<feature type="region of interest" description="Disordered" evidence="1">
    <location>
        <begin position="99"/>
        <end position="132"/>
    </location>
</feature>
<evidence type="ECO:0000313" key="2">
    <source>
        <dbReference type="EMBL" id="GAB1314737.1"/>
    </source>
</evidence>
<dbReference type="RefSeq" id="XP_070916468.1">
    <property type="nucleotide sequence ID" value="XM_071060367.1"/>
</dbReference>
<sequence>MAEAARTHDISQGFGTFNFFPGPYPKCEFFLPSEYPPRGMGERGRDVNFPFMRLPLDIRREIYRYFVDPLLGSGEDHLDAPQLRNGVRFRQVESDWNLNPRAPNRSLKYGSFDPPPRQQHNANMDAPTHNGQQIGNPYADHLINVYRMAQLTVDAEDKEELEKGILYLEELRLRPPRCLTVINTDAPHPQCCVHTFHPPGRKDTPPHCFCSELTTYPLEMVIRCRHRDTCFKSCSSVLAKWKDLDYLDSLARVDPQITRELGEVLWENASVELECPELLADFVAERPAAVPLLRGILLNLELNGDPAQDTRTEALAEMLDFVSTHCSILSFGVMMWSSYEALLFPGTSPRAKLVEWAPLFRSLRTSTFVVRFIMKRRPWFSWHADDQGLNEAHARITAQIWHQWRPDCMQRESGETPEDEA</sequence>
<dbReference type="GeneID" id="98175690"/>
<organism evidence="2 3">
    <name type="scientific">Madurella fahalii</name>
    <dbReference type="NCBI Taxonomy" id="1157608"/>
    <lineage>
        <taxon>Eukaryota</taxon>
        <taxon>Fungi</taxon>
        <taxon>Dikarya</taxon>
        <taxon>Ascomycota</taxon>
        <taxon>Pezizomycotina</taxon>
        <taxon>Sordariomycetes</taxon>
        <taxon>Sordariomycetidae</taxon>
        <taxon>Sordariales</taxon>
        <taxon>Sordariales incertae sedis</taxon>
        <taxon>Madurella</taxon>
    </lineage>
</organism>
<name>A0ABQ0GAE9_9PEZI</name>
<dbReference type="Proteomes" id="UP001628179">
    <property type="component" value="Unassembled WGS sequence"/>
</dbReference>
<accession>A0ABQ0GAE9</accession>